<name>A0ABN9TPE5_9DINO</name>
<organism evidence="2 3">
    <name type="scientific">Prorocentrum cordatum</name>
    <dbReference type="NCBI Taxonomy" id="2364126"/>
    <lineage>
        <taxon>Eukaryota</taxon>
        <taxon>Sar</taxon>
        <taxon>Alveolata</taxon>
        <taxon>Dinophyceae</taxon>
        <taxon>Prorocentrales</taxon>
        <taxon>Prorocentraceae</taxon>
        <taxon>Prorocentrum</taxon>
    </lineage>
</organism>
<protein>
    <recommendedName>
        <fullName evidence="4">Protein-tyrosine sulfotransferase</fullName>
    </recommendedName>
</protein>
<evidence type="ECO:0000313" key="2">
    <source>
        <dbReference type="EMBL" id="CAK0847484.1"/>
    </source>
</evidence>
<evidence type="ECO:0008006" key="4">
    <source>
        <dbReference type="Google" id="ProtNLM"/>
    </source>
</evidence>
<dbReference type="Proteomes" id="UP001189429">
    <property type="component" value="Unassembled WGS sequence"/>
</dbReference>
<feature type="compositionally biased region" description="Basic residues" evidence="1">
    <location>
        <begin position="191"/>
        <end position="204"/>
    </location>
</feature>
<proteinExistence type="predicted"/>
<feature type="compositionally biased region" description="Pro residues" evidence="1">
    <location>
        <begin position="205"/>
        <end position="226"/>
    </location>
</feature>
<evidence type="ECO:0000256" key="1">
    <source>
        <dbReference type="SAM" id="MobiDB-lite"/>
    </source>
</evidence>
<gene>
    <name evidence="2" type="ORF">PCOR1329_LOCUS40672</name>
</gene>
<feature type="region of interest" description="Disordered" evidence="1">
    <location>
        <begin position="172"/>
        <end position="226"/>
    </location>
</feature>
<keyword evidence="3" id="KW-1185">Reference proteome</keyword>
<dbReference type="EMBL" id="CAUYUJ010014904">
    <property type="protein sequence ID" value="CAK0847484.1"/>
    <property type="molecule type" value="Genomic_DNA"/>
</dbReference>
<comment type="caution">
    <text evidence="2">The sequence shown here is derived from an EMBL/GenBank/DDBJ whole genome shotgun (WGS) entry which is preliminary data.</text>
</comment>
<reference evidence="2" key="1">
    <citation type="submission" date="2023-10" db="EMBL/GenBank/DDBJ databases">
        <authorList>
            <person name="Chen Y."/>
            <person name="Shah S."/>
            <person name="Dougan E. K."/>
            <person name="Thang M."/>
            <person name="Chan C."/>
        </authorList>
    </citation>
    <scope>NUCLEOTIDE SEQUENCE [LARGE SCALE GENOMIC DNA]</scope>
</reference>
<sequence length="226" mass="24560">MRTALRADPNSRAVFMYCGLRTHLTIVLARPDDLQKEQPQLYDKLEAPRSSLRKYRAGSAAFEGLSAPQRVALSWLKRVLFGLHARGSSSGRVLALLMQDFLDDPAERLAEAAAFLGLALARPAAEEVAAGPVFRQYAKDFGTPWNATVQRQMLAGRARVYGAEVRAGRRLCPAAGRRRRSPRGPAGPARPVRHRLACSARARRPPPPPPPPRPPPPPPPPGHGGG</sequence>
<evidence type="ECO:0000313" key="3">
    <source>
        <dbReference type="Proteomes" id="UP001189429"/>
    </source>
</evidence>
<accession>A0ABN9TPE5</accession>